<organism evidence="2">
    <name type="scientific">Thiolapillus brandeum</name>
    <dbReference type="NCBI Taxonomy" id="1076588"/>
    <lineage>
        <taxon>Bacteria</taxon>
        <taxon>Pseudomonadati</taxon>
        <taxon>Pseudomonadota</taxon>
        <taxon>Gammaproteobacteria</taxon>
        <taxon>Chromatiales</taxon>
        <taxon>Sedimenticolaceae</taxon>
        <taxon>Thiolapillus</taxon>
    </lineage>
</organism>
<evidence type="ECO:0000313" key="2">
    <source>
        <dbReference type="EMBL" id="HDK37750.1"/>
    </source>
</evidence>
<dbReference type="Proteomes" id="UP000885822">
    <property type="component" value="Unassembled WGS sequence"/>
</dbReference>
<name>A0A831NVN5_9GAMM</name>
<sequence length="66" mass="7715">MSKPLFLVLLMPLLNACSDDQPEKPPEKHFNPWDTQMQFLDKAKGLEKQMQQDARDQDKRLREMGG</sequence>
<dbReference type="AlphaFoldDB" id="A0A831NVN5"/>
<gene>
    <name evidence="2" type="ORF">ENG92_01875</name>
</gene>
<accession>A0A831NVN5</accession>
<feature type="region of interest" description="Disordered" evidence="1">
    <location>
        <begin position="46"/>
        <end position="66"/>
    </location>
</feature>
<feature type="compositionally biased region" description="Basic and acidic residues" evidence="1">
    <location>
        <begin position="53"/>
        <end position="66"/>
    </location>
</feature>
<comment type="caution">
    <text evidence="2">The sequence shown here is derived from an EMBL/GenBank/DDBJ whole genome shotgun (WGS) entry which is preliminary data.</text>
</comment>
<evidence type="ECO:0000256" key="1">
    <source>
        <dbReference type="SAM" id="MobiDB-lite"/>
    </source>
</evidence>
<protein>
    <submittedName>
        <fullName evidence="2">Uncharacterized protein</fullName>
    </submittedName>
</protein>
<proteinExistence type="predicted"/>
<reference evidence="2" key="1">
    <citation type="journal article" date="2020" name="mSystems">
        <title>Genome- and Community-Level Interaction Insights into Carbon Utilization and Element Cycling Functions of Hydrothermarchaeota in Hydrothermal Sediment.</title>
        <authorList>
            <person name="Zhou Z."/>
            <person name="Liu Y."/>
            <person name="Xu W."/>
            <person name="Pan J."/>
            <person name="Luo Z.H."/>
            <person name="Li M."/>
        </authorList>
    </citation>
    <scope>NUCLEOTIDE SEQUENCE [LARGE SCALE GENOMIC DNA]</scope>
    <source>
        <strain evidence="2">HyVt-26</strain>
    </source>
</reference>
<dbReference type="EMBL" id="DRCV01000084">
    <property type="protein sequence ID" value="HDK37750.1"/>
    <property type="molecule type" value="Genomic_DNA"/>
</dbReference>